<name>A0ACD3B3E4_9AGAR</name>
<gene>
    <name evidence="1" type="ORF">BDN72DRAFT_816100</name>
</gene>
<organism evidence="1 2">
    <name type="scientific">Pluteus cervinus</name>
    <dbReference type="NCBI Taxonomy" id="181527"/>
    <lineage>
        <taxon>Eukaryota</taxon>
        <taxon>Fungi</taxon>
        <taxon>Dikarya</taxon>
        <taxon>Basidiomycota</taxon>
        <taxon>Agaricomycotina</taxon>
        <taxon>Agaricomycetes</taxon>
        <taxon>Agaricomycetidae</taxon>
        <taxon>Agaricales</taxon>
        <taxon>Pluteineae</taxon>
        <taxon>Pluteaceae</taxon>
        <taxon>Pluteus</taxon>
    </lineage>
</organism>
<accession>A0ACD3B3E4</accession>
<keyword evidence="2" id="KW-1185">Reference proteome</keyword>
<reference evidence="1 2" key="1">
    <citation type="journal article" date="2019" name="Nat. Ecol. Evol.">
        <title>Megaphylogeny resolves global patterns of mushroom evolution.</title>
        <authorList>
            <person name="Varga T."/>
            <person name="Krizsan K."/>
            <person name="Foldi C."/>
            <person name="Dima B."/>
            <person name="Sanchez-Garcia M."/>
            <person name="Sanchez-Ramirez S."/>
            <person name="Szollosi G.J."/>
            <person name="Szarkandi J.G."/>
            <person name="Papp V."/>
            <person name="Albert L."/>
            <person name="Andreopoulos W."/>
            <person name="Angelini C."/>
            <person name="Antonin V."/>
            <person name="Barry K.W."/>
            <person name="Bougher N.L."/>
            <person name="Buchanan P."/>
            <person name="Buyck B."/>
            <person name="Bense V."/>
            <person name="Catcheside P."/>
            <person name="Chovatia M."/>
            <person name="Cooper J."/>
            <person name="Damon W."/>
            <person name="Desjardin D."/>
            <person name="Finy P."/>
            <person name="Geml J."/>
            <person name="Haridas S."/>
            <person name="Hughes K."/>
            <person name="Justo A."/>
            <person name="Karasinski D."/>
            <person name="Kautmanova I."/>
            <person name="Kiss B."/>
            <person name="Kocsube S."/>
            <person name="Kotiranta H."/>
            <person name="LaButti K.M."/>
            <person name="Lechner B.E."/>
            <person name="Liimatainen K."/>
            <person name="Lipzen A."/>
            <person name="Lukacs Z."/>
            <person name="Mihaltcheva S."/>
            <person name="Morgado L.N."/>
            <person name="Niskanen T."/>
            <person name="Noordeloos M.E."/>
            <person name="Ohm R.A."/>
            <person name="Ortiz-Santana B."/>
            <person name="Ovrebo C."/>
            <person name="Racz N."/>
            <person name="Riley R."/>
            <person name="Savchenko A."/>
            <person name="Shiryaev A."/>
            <person name="Soop K."/>
            <person name="Spirin V."/>
            <person name="Szebenyi C."/>
            <person name="Tomsovsky M."/>
            <person name="Tulloss R.E."/>
            <person name="Uehling J."/>
            <person name="Grigoriev I.V."/>
            <person name="Vagvolgyi C."/>
            <person name="Papp T."/>
            <person name="Martin F.M."/>
            <person name="Miettinen O."/>
            <person name="Hibbett D.S."/>
            <person name="Nagy L.G."/>
        </authorList>
    </citation>
    <scope>NUCLEOTIDE SEQUENCE [LARGE SCALE GENOMIC DNA]</scope>
    <source>
        <strain evidence="1 2">NL-1719</strain>
    </source>
</reference>
<protein>
    <submittedName>
        <fullName evidence="1">Cytochrome P450</fullName>
    </submittedName>
</protein>
<evidence type="ECO:0000313" key="2">
    <source>
        <dbReference type="Proteomes" id="UP000308600"/>
    </source>
</evidence>
<sequence length="532" mass="60441">MDALDIPSSIVENLNWSTIFLGLTVVYIISKTNNFVNGLKTINYLAGPRVPFAPLSLPGIFLPTTWWNPGVFYFWTWRNHFYKTWGETVGFAPWFSGEPTFVTTNLEVAKQVTLGGHKSSWEKSSDKSLALMIFGMNLVTAQGDLWRKHRRVVGPAFSNDLYQLVWQETYNIYQEMIEDEGWSKVDTLDVSVVQTLTSKLALLVIGNCGFGFNFHWSEPPTSVDGSTSIQRALHIVTEWHILDVFCPRWLSDLPVPIFKKYRAAYKQLMDFMHAQVAERRDLVQGGTQLRMDVFTMLVKANEDEEAKFRLDDDELIGNVFVMLLAGHETTAQILAASLGFLAVHEDIQDEVYEEVMSVIGRRDPVFSDFTKLEKVTSVFYETLRIFPPGFILVRKASEDTVIQVPNPVGQEGTTGLPVPKGIELVIDVLGIHNNPRYFDEPEKFKPQRWYGLSNESEAFAAFSIGPRACIGRKFATFESVCFLASLLRDWKVEPILKAGETNKEWKERVVDAKLVLTLGVKDVPVRFVRRSK</sequence>
<dbReference type="Proteomes" id="UP000308600">
    <property type="component" value="Unassembled WGS sequence"/>
</dbReference>
<evidence type="ECO:0000313" key="1">
    <source>
        <dbReference type="EMBL" id="TFK72489.1"/>
    </source>
</evidence>
<proteinExistence type="predicted"/>
<dbReference type="EMBL" id="ML208285">
    <property type="protein sequence ID" value="TFK72489.1"/>
    <property type="molecule type" value="Genomic_DNA"/>
</dbReference>